<protein>
    <submittedName>
        <fullName evidence="1">MarR family protein</fullName>
    </submittedName>
</protein>
<evidence type="ECO:0000313" key="1">
    <source>
        <dbReference type="EMBL" id="VYT63353.1"/>
    </source>
</evidence>
<dbReference type="RefSeq" id="WP_156558671.1">
    <property type="nucleotide sequence ID" value="NZ_CACRTV010000008.1"/>
</dbReference>
<accession>A0A6N2YAS5</accession>
<dbReference type="InterPro" id="IPR036388">
    <property type="entry name" value="WH-like_DNA-bd_sf"/>
</dbReference>
<dbReference type="AlphaFoldDB" id="A0A6N2YAS5"/>
<sequence>MGFNNNYFKQTNNIFNLKLKPNQFTILSYLIRMSNEAGNCYPSMNNIAEMCSVSKSTVVRTIGELEEAGYINVNIDNTYNIYIINYDVIEKINNRPIKNKNRRSNRKSSKGLEEKVSADSIGKKQLDNKVNFKKIEEDIESSIKERLIKVTGETSERVQSAIKYAQNKGAKDLFAYARDTIKDNWDNYVIISIDSYKNNNYNTRGFNNFEPREYDYESLERKLLGWE</sequence>
<proteinExistence type="predicted"/>
<dbReference type="SUPFAM" id="SSF46785">
    <property type="entry name" value="Winged helix' DNA-binding domain"/>
    <property type="match status" value="1"/>
</dbReference>
<organism evidence="1">
    <name type="scientific">Clostridium paraputrificum</name>
    <dbReference type="NCBI Taxonomy" id="29363"/>
    <lineage>
        <taxon>Bacteria</taxon>
        <taxon>Bacillati</taxon>
        <taxon>Bacillota</taxon>
        <taxon>Clostridia</taxon>
        <taxon>Eubacteriales</taxon>
        <taxon>Clostridiaceae</taxon>
        <taxon>Clostridium</taxon>
    </lineage>
</organism>
<name>A0A6N2YAS5_9CLOT</name>
<dbReference type="InterPro" id="IPR036390">
    <property type="entry name" value="WH_DNA-bd_sf"/>
</dbReference>
<dbReference type="EMBL" id="CACRTV010000008">
    <property type="protein sequence ID" value="VYT63353.1"/>
    <property type="molecule type" value="Genomic_DNA"/>
</dbReference>
<dbReference type="Gene3D" id="1.10.10.10">
    <property type="entry name" value="Winged helix-like DNA-binding domain superfamily/Winged helix DNA-binding domain"/>
    <property type="match status" value="1"/>
</dbReference>
<dbReference type="Pfam" id="PF13730">
    <property type="entry name" value="HTH_36"/>
    <property type="match status" value="1"/>
</dbReference>
<gene>
    <name evidence="1" type="ORF">CPLFYP93_00206</name>
</gene>
<reference evidence="1" key="1">
    <citation type="submission" date="2019-11" db="EMBL/GenBank/DDBJ databases">
        <authorList>
            <person name="Feng L."/>
        </authorList>
    </citation>
    <scope>NUCLEOTIDE SEQUENCE</scope>
    <source>
        <strain evidence="1">CParaputrificumLFYP93</strain>
    </source>
</reference>